<organism evidence="1 2">
    <name type="scientific">Mycena pura</name>
    <dbReference type="NCBI Taxonomy" id="153505"/>
    <lineage>
        <taxon>Eukaryota</taxon>
        <taxon>Fungi</taxon>
        <taxon>Dikarya</taxon>
        <taxon>Basidiomycota</taxon>
        <taxon>Agaricomycotina</taxon>
        <taxon>Agaricomycetes</taxon>
        <taxon>Agaricomycetidae</taxon>
        <taxon>Agaricales</taxon>
        <taxon>Marasmiineae</taxon>
        <taxon>Mycenaceae</taxon>
        <taxon>Mycena</taxon>
    </lineage>
</organism>
<comment type="caution">
    <text evidence="1">The sequence shown here is derived from an EMBL/GenBank/DDBJ whole genome shotgun (WGS) entry which is preliminary data.</text>
</comment>
<dbReference type="Proteomes" id="UP001219525">
    <property type="component" value="Unassembled WGS sequence"/>
</dbReference>
<accession>A0AAD6VEW4</accession>
<keyword evidence="2" id="KW-1185">Reference proteome</keyword>
<evidence type="ECO:0000313" key="2">
    <source>
        <dbReference type="Proteomes" id="UP001219525"/>
    </source>
</evidence>
<gene>
    <name evidence="1" type="ORF">GGX14DRAFT_565465</name>
</gene>
<dbReference type="AlphaFoldDB" id="A0AAD6VEW4"/>
<evidence type="ECO:0000313" key="1">
    <source>
        <dbReference type="EMBL" id="KAJ7210872.1"/>
    </source>
</evidence>
<proteinExistence type="predicted"/>
<reference evidence="1" key="1">
    <citation type="submission" date="2023-03" db="EMBL/GenBank/DDBJ databases">
        <title>Massive genome expansion in bonnet fungi (Mycena s.s.) driven by repeated elements and novel gene families across ecological guilds.</title>
        <authorList>
            <consortium name="Lawrence Berkeley National Laboratory"/>
            <person name="Harder C.B."/>
            <person name="Miyauchi S."/>
            <person name="Viragh M."/>
            <person name="Kuo A."/>
            <person name="Thoen E."/>
            <person name="Andreopoulos B."/>
            <person name="Lu D."/>
            <person name="Skrede I."/>
            <person name="Drula E."/>
            <person name="Henrissat B."/>
            <person name="Morin E."/>
            <person name="Kohler A."/>
            <person name="Barry K."/>
            <person name="LaButti K."/>
            <person name="Morin E."/>
            <person name="Salamov A."/>
            <person name="Lipzen A."/>
            <person name="Mereny Z."/>
            <person name="Hegedus B."/>
            <person name="Baldrian P."/>
            <person name="Stursova M."/>
            <person name="Weitz H."/>
            <person name="Taylor A."/>
            <person name="Grigoriev I.V."/>
            <person name="Nagy L.G."/>
            <person name="Martin F."/>
            <person name="Kauserud H."/>
        </authorList>
    </citation>
    <scope>NUCLEOTIDE SEQUENCE</scope>
    <source>
        <strain evidence="1">9144</strain>
    </source>
</reference>
<dbReference type="EMBL" id="JARJCW010000027">
    <property type="protein sequence ID" value="KAJ7210872.1"/>
    <property type="molecule type" value="Genomic_DNA"/>
</dbReference>
<protein>
    <submittedName>
        <fullName evidence="1">Uncharacterized protein</fullName>
    </submittedName>
</protein>
<name>A0AAD6VEW4_9AGAR</name>
<sequence>MAAFFLFPRLQVPASVSSGCLAHLILAHCNDLATGSESLFAQRMISTRSRSLDLPEWRPGPNRIAEQGRHPHHPRRPCLEEYYPLVLILHLVWEAWSRARERDEGNGTYRKQVVA</sequence>